<dbReference type="Proteomes" id="UP000477849">
    <property type="component" value="Unassembled WGS sequence"/>
</dbReference>
<gene>
    <name evidence="1" type="ORF">G6N76_09515</name>
</gene>
<sequence>MIPKEAIEAAAKAACKDNINRIHLAANERGGSNSMSGSEYFAYPPSGWPDFLASMEAALTAAFAAMSDPVGYVHADFEKELSCYDVASMVPNNRSCGSFKFIPLYAAPQPAAVKVKPLKWDKNSYGGSEAMSAVGVFRIVDAWSGGWSVSRNNGMPLQTTDGRKNFATIEAAKSAAQSDYETRILSALEGGGEERGRIEERERWLPDVEFLLDRLYDINLDDDTDDLIRDWNGHVEPAIARLRAITKEPTP</sequence>
<comment type="caution">
    <text evidence="1">The sequence shown here is derived from an EMBL/GenBank/DDBJ whole genome shotgun (WGS) entry which is preliminary data.</text>
</comment>
<organism evidence="1 2">
    <name type="scientific">Rhizobium daejeonense</name>
    <dbReference type="NCBI Taxonomy" id="240521"/>
    <lineage>
        <taxon>Bacteria</taxon>
        <taxon>Pseudomonadati</taxon>
        <taxon>Pseudomonadota</taxon>
        <taxon>Alphaproteobacteria</taxon>
        <taxon>Hyphomicrobiales</taxon>
        <taxon>Rhizobiaceae</taxon>
        <taxon>Rhizobium/Agrobacterium group</taxon>
        <taxon>Rhizobium</taxon>
    </lineage>
</organism>
<protein>
    <submittedName>
        <fullName evidence="1">Uncharacterized protein</fullName>
    </submittedName>
</protein>
<evidence type="ECO:0000313" key="1">
    <source>
        <dbReference type="EMBL" id="NGO63913.1"/>
    </source>
</evidence>
<name>A0A6M1RYV2_9HYPH</name>
<dbReference type="AlphaFoldDB" id="A0A6M1RYV2"/>
<evidence type="ECO:0000313" key="2">
    <source>
        <dbReference type="Proteomes" id="UP000477849"/>
    </source>
</evidence>
<accession>A0A6M1RYV2</accession>
<keyword evidence="2" id="KW-1185">Reference proteome</keyword>
<proteinExistence type="predicted"/>
<dbReference type="EMBL" id="JAAKZH010000003">
    <property type="protein sequence ID" value="NGO63913.1"/>
    <property type="molecule type" value="Genomic_DNA"/>
</dbReference>
<dbReference type="RefSeq" id="WP_163898987.1">
    <property type="nucleotide sequence ID" value="NZ_CP048427.1"/>
</dbReference>
<reference evidence="1 2" key="1">
    <citation type="submission" date="2020-02" db="EMBL/GenBank/DDBJ databases">
        <title>Genome sequence of the type strain CCBAU10050 of Rhizobium daejeonense.</title>
        <authorList>
            <person name="Gao J."/>
            <person name="Sun J."/>
        </authorList>
    </citation>
    <scope>NUCLEOTIDE SEQUENCE [LARGE SCALE GENOMIC DNA]</scope>
    <source>
        <strain evidence="1 2">CCBAU10050</strain>
    </source>
</reference>